<dbReference type="FunFam" id="3.40.50.1170:FF:000001">
    <property type="entry name" value="L-asparaginase 2"/>
    <property type="match status" value="1"/>
</dbReference>
<dbReference type="Pfam" id="PF17763">
    <property type="entry name" value="Asparaginase_C"/>
    <property type="match status" value="1"/>
</dbReference>
<evidence type="ECO:0000256" key="4">
    <source>
        <dbReference type="PIRSR" id="PIRSR001220-2"/>
    </source>
</evidence>
<evidence type="ECO:0000313" key="11">
    <source>
        <dbReference type="Proteomes" id="UP000216913"/>
    </source>
</evidence>
<dbReference type="PROSITE" id="PS00917">
    <property type="entry name" value="ASN_GLN_ASE_2"/>
    <property type="match status" value="1"/>
</dbReference>
<dbReference type="PIRSF" id="PIRSF500176">
    <property type="entry name" value="L_ASNase"/>
    <property type="match status" value="1"/>
</dbReference>
<dbReference type="InterPro" id="IPR037152">
    <property type="entry name" value="L-asparaginase_N_sf"/>
</dbReference>
<dbReference type="PROSITE" id="PS51732">
    <property type="entry name" value="ASN_GLN_ASE_3"/>
    <property type="match status" value="1"/>
</dbReference>
<keyword evidence="2" id="KW-0378">Hydrolase</keyword>
<dbReference type="InterPro" id="IPR006034">
    <property type="entry name" value="Asparaginase/glutaminase-like"/>
</dbReference>
<dbReference type="Gene3D" id="3.40.50.1170">
    <property type="entry name" value="L-asparaginase, N-terminal domain"/>
    <property type="match status" value="1"/>
</dbReference>
<dbReference type="InterPro" id="IPR040919">
    <property type="entry name" value="Asparaginase_C"/>
</dbReference>
<dbReference type="InterPro" id="IPR027474">
    <property type="entry name" value="L-asparaginase_N"/>
</dbReference>
<dbReference type="EMBL" id="NEVP01000001">
    <property type="protein sequence ID" value="OZI55005.1"/>
    <property type="molecule type" value="Genomic_DNA"/>
</dbReference>
<dbReference type="InterPro" id="IPR036152">
    <property type="entry name" value="Asp/glu_Ase-like_sf"/>
</dbReference>
<evidence type="ECO:0000256" key="3">
    <source>
        <dbReference type="PIRSR" id="PIRSR001220-1"/>
    </source>
</evidence>
<dbReference type="CDD" id="cd08964">
    <property type="entry name" value="L-asparaginase_II"/>
    <property type="match status" value="1"/>
</dbReference>
<proteinExistence type="inferred from homology"/>
<feature type="active site" description="O-isoaspartyl threonine intermediate" evidence="3">
    <location>
        <position position="36"/>
    </location>
</feature>
<feature type="domain" description="L-asparaginase N-terminal" evidence="8">
    <location>
        <begin position="27"/>
        <end position="218"/>
    </location>
</feature>
<feature type="domain" description="Asparaginase/glutaminase C-terminal" evidence="9">
    <location>
        <begin position="242"/>
        <end position="351"/>
    </location>
</feature>
<comment type="similarity">
    <text evidence="1 7">Belongs to the asparaginase 1 family.</text>
</comment>
<dbReference type="NCBIfam" id="TIGR00520">
    <property type="entry name" value="asnASE_II"/>
    <property type="match status" value="1"/>
</dbReference>
<evidence type="ECO:0000259" key="9">
    <source>
        <dbReference type="Pfam" id="PF17763"/>
    </source>
</evidence>
<dbReference type="InterPro" id="IPR020827">
    <property type="entry name" value="Asparaginase/glutaminase_AS1"/>
</dbReference>
<dbReference type="Pfam" id="PF00710">
    <property type="entry name" value="Asparaginase"/>
    <property type="match status" value="1"/>
</dbReference>
<evidence type="ECO:0000313" key="10">
    <source>
        <dbReference type="EMBL" id="OZI55005.1"/>
    </source>
</evidence>
<evidence type="ECO:0000256" key="1">
    <source>
        <dbReference type="ARBA" id="ARBA00010518"/>
    </source>
</evidence>
<comment type="caution">
    <text evidence="10">The sequence shown here is derived from an EMBL/GenBank/DDBJ whole genome shotgun (WGS) entry which is preliminary data.</text>
</comment>
<dbReference type="Gene3D" id="3.40.50.40">
    <property type="match status" value="1"/>
</dbReference>
<accession>A0A261U052</accession>
<dbReference type="OrthoDB" id="9788068at2"/>
<dbReference type="PRINTS" id="PR00139">
    <property type="entry name" value="ASNGLNASE"/>
</dbReference>
<dbReference type="InterPro" id="IPR027475">
    <property type="entry name" value="Asparaginase/glutaminase_AS2"/>
</dbReference>
<feature type="binding site" evidence="4">
    <location>
        <position position="82"/>
    </location>
    <ligand>
        <name>substrate</name>
    </ligand>
</feature>
<evidence type="ECO:0000256" key="7">
    <source>
        <dbReference type="RuleBase" id="RU004456"/>
    </source>
</evidence>
<feature type="active site" evidence="5">
    <location>
        <position position="36"/>
    </location>
</feature>
<evidence type="ECO:0000259" key="8">
    <source>
        <dbReference type="Pfam" id="PF00710"/>
    </source>
</evidence>
<dbReference type="InterPro" id="IPR027473">
    <property type="entry name" value="L-asparaginase_C"/>
</dbReference>
<dbReference type="GO" id="GO:0004067">
    <property type="term" value="F:asparaginase activity"/>
    <property type="evidence" value="ECO:0007669"/>
    <property type="project" value="UniProtKB-UniRule"/>
</dbReference>
<name>A0A261U052_9BORD</name>
<gene>
    <name evidence="10" type="ORF">CAL25_00875</name>
</gene>
<dbReference type="GO" id="GO:0006528">
    <property type="term" value="P:asparagine metabolic process"/>
    <property type="evidence" value="ECO:0007669"/>
    <property type="project" value="InterPro"/>
</dbReference>
<protein>
    <submittedName>
        <fullName evidence="10">L-asparaginase</fullName>
    </submittedName>
</protein>
<keyword evidence="11" id="KW-1185">Reference proteome</keyword>
<feature type="binding site" evidence="4">
    <location>
        <begin position="115"/>
        <end position="116"/>
    </location>
    <ligand>
        <name>substrate</name>
    </ligand>
</feature>
<reference evidence="10 11" key="1">
    <citation type="submission" date="2017-05" db="EMBL/GenBank/DDBJ databases">
        <title>Complete and WGS of Bordetella genogroups.</title>
        <authorList>
            <person name="Spilker T."/>
            <person name="LiPuma J."/>
        </authorList>
    </citation>
    <scope>NUCLEOTIDE SEQUENCE [LARGE SCALE GENOMIC DNA]</scope>
    <source>
        <strain evidence="10 11">AU10456</strain>
    </source>
</reference>
<dbReference type="PIRSF" id="PIRSF001220">
    <property type="entry name" value="L-ASNase_gatD"/>
    <property type="match status" value="1"/>
</dbReference>
<dbReference type="PANTHER" id="PTHR11707">
    <property type="entry name" value="L-ASPARAGINASE"/>
    <property type="match status" value="1"/>
</dbReference>
<organism evidence="10 11">
    <name type="scientific">Bordetella genomosp. 5</name>
    <dbReference type="NCBI Taxonomy" id="1395608"/>
    <lineage>
        <taxon>Bacteria</taxon>
        <taxon>Pseudomonadati</taxon>
        <taxon>Pseudomonadota</taxon>
        <taxon>Betaproteobacteria</taxon>
        <taxon>Burkholderiales</taxon>
        <taxon>Alcaligenaceae</taxon>
        <taxon>Bordetella</taxon>
    </lineage>
</organism>
<dbReference type="PANTHER" id="PTHR11707:SF28">
    <property type="entry name" value="60 KDA LYSOPHOSPHOLIPASE"/>
    <property type="match status" value="1"/>
</dbReference>
<dbReference type="AlphaFoldDB" id="A0A261U052"/>
<dbReference type="PROSITE" id="PS00144">
    <property type="entry name" value="ASN_GLN_ASE_1"/>
    <property type="match status" value="1"/>
</dbReference>
<dbReference type="SUPFAM" id="SSF53774">
    <property type="entry name" value="Glutaminase/Asparaginase"/>
    <property type="match status" value="1"/>
</dbReference>
<dbReference type="Proteomes" id="UP000216913">
    <property type="component" value="Unassembled WGS sequence"/>
</dbReference>
<dbReference type="SMART" id="SM00870">
    <property type="entry name" value="Asparaginase"/>
    <property type="match status" value="1"/>
</dbReference>
<evidence type="ECO:0000256" key="6">
    <source>
        <dbReference type="PROSITE-ProRule" id="PRU10100"/>
    </source>
</evidence>
<feature type="active site" evidence="6">
    <location>
        <position position="115"/>
    </location>
</feature>
<dbReference type="InterPro" id="IPR004550">
    <property type="entry name" value="AsnASE_II"/>
</dbReference>
<sequence>MATSISTRCSSARVCPESSMPDRRQARIALIATGGTIAGAQTGELSGGYRAGALSVDTLLEAVPSLAGLARVEPEQLVNVGSQNMSYAVWHALARRVDELMRADDITGIVITHGTDTLEETAYFLSLVLPHTKPVVLVGAMRPATAMSADGPRNIHSAVAVAVSPQSANRGPLVVMNDEVHYARHVQKMACGGVDAFDSPNAGRAGVVRGSRVSFYGRADIASAAADNVFPLSQLPATVWPRVEIAYACADMDGLLIDFMATHAQGIVLAGVGDGNATDAAVDAMMNASRSGVAVVRSTRTGSGSVGRNIEVDDDHGGFIAAYELNPQKARVLLTLALMAKRDRAEIQALFERY</sequence>
<evidence type="ECO:0000256" key="2">
    <source>
        <dbReference type="ARBA" id="ARBA00022801"/>
    </source>
</evidence>
<evidence type="ECO:0000256" key="5">
    <source>
        <dbReference type="PROSITE-ProRule" id="PRU10099"/>
    </source>
</evidence>